<dbReference type="EMBL" id="VSSQ01136628">
    <property type="protein sequence ID" value="MPN60849.1"/>
    <property type="molecule type" value="Genomic_DNA"/>
</dbReference>
<comment type="caution">
    <text evidence="1">The sequence shown here is derived from an EMBL/GenBank/DDBJ whole genome shotgun (WGS) entry which is preliminary data.</text>
</comment>
<dbReference type="Gene3D" id="1.20.58.1290">
    <property type="entry name" value="CarD-like, C-terminal domain"/>
    <property type="match status" value="1"/>
</dbReference>
<name>A0A645JDU6_9ZZZZ</name>
<proteinExistence type="predicted"/>
<dbReference type="AlphaFoldDB" id="A0A645JDU6"/>
<protein>
    <submittedName>
        <fullName evidence="1">Uncharacterized protein</fullName>
    </submittedName>
</protein>
<dbReference type="InterPro" id="IPR042215">
    <property type="entry name" value="CarD-like_C"/>
</dbReference>
<organism evidence="1">
    <name type="scientific">bioreactor metagenome</name>
    <dbReference type="NCBI Taxonomy" id="1076179"/>
    <lineage>
        <taxon>unclassified sequences</taxon>
        <taxon>metagenomes</taxon>
        <taxon>ecological metagenomes</taxon>
    </lineage>
</organism>
<sequence length="113" mass="12947">MRRICSRPEALKALSELREMEAVDLSTLSHKHLKDFYAKAIKDQNFTNLLALYKSINQKKDSLEGTTKKLCQTDTAYLRKILTLLTEEIALCFDIKDDEAVLMLDRALSPDLN</sequence>
<reference evidence="1" key="1">
    <citation type="submission" date="2019-08" db="EMBL/GenBank/DDBJ databases">
        <authorList>
            <person name="Kucharzyk K."/>
            <person name="Murdoch R.W."/>
            <person name="Higgins S."/>
            <person name="Loffler F."/>
        </authorList>
    </citation>
    <scope>NUCLEOTIDE SEQUENCE</scope>
</reference>
<evidence type="ECO:0000313" key="1">
    <source>
        <dbReference type="EMBL" id="MPN60849.1"/>
    </source>
</evidence>
<accession>A0A645JDU6</accession>
<gene>
    <name evidence="1" type="ORF">SDC9_208582</name>
</gene>